<dbReference type="EMBL" id="CP036526">
    <property type="protein sequence ID" value="QDT10540.1"/>
    <property type="molecule type" value="Genomic_DNA"/>
</dbReference>
<name>A0A517NTU0_9BACT</name>
<gene>
    <name evidence="1" type="ORF">K239x_24970</name>
</gene>
<proteinExistence type="predicted"/>
<dbReference type="AlphaFoldDB" id="A0A517NTU0"/>
<organism evidence="1 2">
    <name type="scientific">Stieleria marina</name>
    <dbReference type="NCBI Taxonomy" id="1930275"/>
    <lineage>
        <taxon>Bacteria</taxon>
        <taxon>Pseudomonadati</taxon>
        <taxon>Planctomycetota</taxon>
        <taxon>Planctomycetia</taxon>
        <taxon>Pirellulales</taxon>
        <taxon>Pirellulaceae</taxon>
        <taxon>Stieleria</taxon>
    </lineage>
</organism>
<sequence>MQRREAARKSESFFRMQSREGRLLEVHRVMRDLSPARAEALLRMASESPWVCYDGDARLVQVRKAAIVWEKGPRDYLYLQSLREPGHWYGYKFPINASVDSVSFDGDFLGMDVSGEIAEGIVISTSSPVAIRLPWARGLATPPQVRIKKMLLASWRQKMKSQPASGGSSEAGAE</sequence>
<evidence type="ECO:0000313" key="2">
    <source>
        <dbReference type="Proteomes" id="UP000319817"/>
    </source>
</evidence>
<accession>A0A517NTU0</accession>
<dbReference type="Proteomes" id="UP000319817">
    <property type="component" value="Chromosome"/>
</dbReference>
<keyword evidence="2" id="KW-1185">Reference proteome</keyword>
<evidence type="ECO:0000313" key="1">
    <source>
        <dbReference type="EMBL" id="QDT10540.1"/>
    </source>
</evidence>
<protein>
    <submittedName>
        <fullName evidence="1">Uncharacterized protein</fullName>
    </submittedName>
</protein>
<reference evidence="1 2" key="1">
    <citation type="submission" date="2019-02" db="EMBL/GenBank/DDBJ databases">
        <title>Deep-cultivation of Planctomycetes and their phenomic and genomic characterization uncovers novel biology.</title>
        <authorList>
            <person name="Wiegand S."/>
            <person name="Jogler M."/>
            <person name="Boedeker C."/>
            <person name="Pinto D."/>
            <person name="Vollmers J."/>
            <person name="Rivas-Marin E."/>
            <person name="Kohn T."/>
            <person name="Peeters S.H."/>
            <person name="Heuer A."/>
            <person name="Rast P."/>
            <person name="Oberbeckmann S."/>
            <person name="Bunk B."/>
            <person name="Jeske O."/>
            <person name="Meyerdierks A."/>
            <person name="Storesund J.E."/>
            <person name="Kallscheuer N."/>
            <person name="Luecker S."/>
            <person name="Lage O.M."/>
            <person name="Pohl T."/>
            <person name="Merkel B.J."/>
            <person name="Hornburger P."/>
            <person name="Mueller R.-W."/>
            <person name="Bruemmer F."/>
            <person name="Labrenz M."/>
            <person name="Spormann A.M."/>
            <person name="Op den Camp H."/>
            <person name="Overmann J."/>
            <person name="Amann R."/>
            <person name="Jetten M.S.M."/>
            <person name="Mascher T."/>
            <person name="Medema M.H."/>
            <person name="Devos D.P."/>
            <person name="Kaster A.-K."/>
            <person name="Ovreas L."/>
            <person name="Rohde M."/>
            <person name="Galperin M.Y."/>
            <person name="Jogler C."/>
        </authorList>
    </citation>
    <scope>NUCLEOTIDE SEQUENCE [LARGE SCALE GENOMIC DNA]</scope>
    <source>
        <strain evidence="1 2">K23_9</strain>
    </source>
</reference>